<name>A0A7W5YC84_9ACTN</name>
<protein>
    <submittedName>
        <fullName evidence="1">Uncharacterized protein</fullName>
    </submittedName>
</protein>
<reference evidence="1 2" key="1">
    <citation type="submission" date="2020-08" db="EMBL/GenBank/DDBJ databases">
        <title>Sequencing the genomes of 1000 actinobacteria strains.</title>
        <authorList>
            <person name="Klenk H.-P."/>
        </authorList>
    </citation>
    <scope>NUCLEOTIDE SEQUENCE [LARGE SCALE GENOMIC DNA]</scope>
    <source>
        <strain evidence="1 2">DSM 44320</strain>
    </source>
</reference>
<dbReference type="GeneID" id="95391241"/>
<proteinExistence type="predicted"/>
<dbReference type="RefSeq" id="WP_183651766.1">
    <property type="nucleotide sequence ID" value="NZ_JACIBV010000001.1"/>
</dbReference>
<comment type="caution">
    <text evidence="1">The sequence shown here is derived from an EMBL/GenBank/DDBJ whole genome shotgun (WGS) entry which is preliminary data.</text>
</comment>
<dbReference type="EMBL" id="JACIBV010000001">
    <property type="protein sequence ID" value="MBB3729038.1"/>
    <property type="molecule type" value="Genomic_DNA"/>
</dbReference>
<gene>
    <name evidence="1" type="ORF">FHR33_004898</name>
</gene>
<dbReference type="AlphaFoldDB" id="A0A7W5YC84"/>
<accession>A0A7W5YC84</accession>
<evidence type="ECO:0000313" key="2">
    <source>
        <dbReference type="Proteomes" id="UP000579945"/>
    </source>
</evidence>
<dbReference type="Proteomes" id="UP000579945">
    <property type="component" value="Unassembled WGS sequence"/>
</dbReference>
<keyword evidence="2" id="KW-1185">Reference proteome</keyword>
<evidence type="ECO:0000313" key="1">
    <source>
        <dbReference type="EMBL" id="MBB3729038.1"/>
    </source>
</evidence>
<sequence length="276" mass="29669">MSEALPRPATLTDLFVDDPMAAPLTYPGRLPRTSGLLQDDSFVPLAEVAGAPAEDWHAHVGGQAVRLGDHLEALGAAPMSARHAVLAVGSNAAPSQLYRKFFDGALRPVVPLTQATVQGIAAGVSAHINRHGYVPAAPIAAPGPSRLFVLWVDQAQLVALDVTEPNYYRRLLPTERHPVTPASGVALPTCWVYVSRHGCLTDRTGEAMRLEAQPRLIARLLSRSAELRTLCGPTPETFVARVREPLVREAACHLFRSLGLAREQPELLGLPTRTAC</sequence>
<organism evidence="1 2">
    <name type="scientific">Nonomuraea dietziae</name>
    <dbReference type="NCBI Taxonomy" id="65515"/>
    <lineage>
        <taxon>Bacteria</taxon>
        <taxon>Bacillati</taxon>
        <taxon>Actinomycetota</taxon>
        <taxon>Actinomycetes</taxon>
        <taxon>Streptosporangiales</taxon>
        <taxon>Streptosporangiaceae</taxon>
        <taxon>Nonomuraea</taxon>
    </lineage>
</organism>